<keyword evidence="3" id="KW-0349">Heme</keyword>
<evidence type="ECO:0000256" key="4">
    <source>
        <dbReference type="ARBA" id="ARBA00022723"/>
    </source>
</evidence>
<evidence type="ECO:0000256" key="1">
    <source>
        <dbReference type="ARBA" id="ARBA00010429"/>
    </source>
</evidence>
<dbReference type="InterPro" id="IPR045854">
    <property type="entry name" value="NO2/SO3_Rdtase_4Fe4S_sf"/>
</dbReference>
<accession>A0ABT9Y4N9</accession>
<evidence type="ECO:0000259" key="9">
    <source>
        <dbReference type="Pfam" id="PF03460"/>
    </source>
</evidence>
<dbReference type="InterPro" id="IPR005117">
    <property type="entry name" value="NiRdtase/SiRdtase_haem-b_fer"/>
</dbReference>
<evidence type="ECO:0000256" key="6">
    <source>
        <dbReference type="ARBA" id="ARBA00023004"/>
    </source>
</evidence>
<protein>
    <submittedName>
        <fullName evidence="10">Ferredoxin-nitrite reductase</fullName>
        <ecNumber evidence="10">1.7.7.1</ecNumber>
    </submittedName>
</protein>
<dbReference type="InterPro" id="IPR051329">
    <property type="entry name" value="NIR_SIR_4Fe-4S"/>
</dbReference>
<name>A0ABT9Y4N9_9FIRM</name>
<dbReference type="Pfam" id="PF01077">
    <property type="entry name" value="NIR_SIR"/>
    <property type="match status" value="2"/>
</dbReference>
<comment type="similarity">
    <text evidence="1">Belongs to the nitrite and sulfite reductase 4Fe-4S domain family.</text>
</comment>
<evidence type="ECO:0000256" key="2">
    <source>
        <dbReference type="ARBA" id="ARBA00022485"/>
    </source>
</evidence>
<dbReference type="RefSeq" id="WP_307222517.1">
    <property type="nucleotide sequence ID" value="NZ_CP116940.1"/>
</dbReference>
<dbReference type="Gene3D" id="3.90.480.20">
    <property type="match status" value="1"/>
</dbReference>
<keyword evidence="7" id="KW-0411">Iron-sulfur</keyword>
<evidence type="ECO:0000313" key="10">
    <source>
        <dbReference type="EMBL" id="MDQ0202603.1"/>
    </source>
</evidence>
<keyword evidence="5 10" id="KW-0560">Oxidoreductase</keyword>
<reference evidence="10 11" key="1">
    <citation type="submission" date="2023-07" db="EMBL/GenBank/DDBJ databases">
        <title>Genomic Encyclopedia of Type Strains, Phase IV (KMG-IV): sequencing the most valuable type-strain genomes for metagenomic binning, comparative biology and taxonomic classification.</title>
        <authorList>
            <person name="Goeker M."/>
        </authorList>
    </citation>
    <scope>NUCLEOTIDE SEQUENCE [LARGE SCALE GENOMIC DNA]</scope>
    <source>
        <strain evidence="10 11">DSM 16980</strain>
    </source>
</reference>
<feature type="domain" description="Nitrite/sulphite reductase 4Fe-4S" evidence="8">
    <location>
        <begin position="134"/>
        <end position="287"/>
    </location>
</feature>
<dbReference type="EMBL" id="JAUSUE010000002">
    <property type="protein sequence ID" value="MDQ0202603.1"/>
    <property type="molecule type" value="Genomic_DNA"/>
</dbReference>
<dbReference type="Gene3D" id="3.30.413.10">
    <property type="entry name" value="Sulfite Reductase Hemoprotein, domain 1"/>
    <property type="match status" value="2"/>
</dbReference>
<evidence type="ECO:0000259" key="8">
    <source>
        <dbReference type="Pfam" id="PF01077"/>
    </source>
</evidence>
<dbReference type="InterPro" id="IPR006067">
    <property type="entry name" value="NO2/SO3_Rdtase_4Fe4S_dom"/>
</dbReference>
<organism evidence="10 11">
    <name type="scientific">Pectinatus haikarae</name>
    <dbReference type="NCBI Taxonomy" id="349096"/>
    <lineage>
        <taxon>Bacteria</taxon>
        <taxon>Bacillati</taxon>
        <taxon>Bacillota</taxon>
        <taxon>Negativicutes</taxon>
        <taxon>Selenomonadales</taxon>
        <taxon>Selenomonadaceae</taxon>
        <taxon>Pectinatus</taxon>
    </lineage>
</organism>
<dbReference type="PRINTS" id="PR00397">
    <property type="entry name" value="SIROHAEM"/>
</dbReference>
<dbReference type="SUPFAM" id="SSF56014">
    <property type="entry name" value="Nitrite and sulphite reductase 4Fe-4S domain-like"/>
    <property type="match status" value="2"/>
</dbReference>
<dbReference type="Proteomes" id="UP001239167">
    <property type="component" value="Unassembled WGS sequence"/>
</dbReference>
<keyword evidence="11" id="KW-1185">Reference proteome</keyword>
<feature type="domain" description="Nitrite/sulphite reductase 4Fe-4S" evidence="8">
    <location>
        <begin position="392"/>
        <end position="528"/>
    </location>
</feature>
<dbReference type="InterPro" id="IPR006066">
    <property type="entry name" value="NO2/SO3_Rdtase_FeS/sirohaem_BS"/>
</dbReference>
<gene>
    <name evidence="10" type="ORF">J2S01_000296</name>
</gene>
<dbReference type="PANTHER" id="PTHR32439">
    <property type="entry name" value="FERREDOXIN--NITRITE REDUCTASE, CHLOROPLASTIC"/>
    <property type="match status" value="1"/>
</dbReference>
<keyword evidence="4" id="KW-0479">Metal-binding</keyword>
<dbReference type="SUPFAM" id="SSF55124">
    <property type="entry name" value="Nitrite/Sulfite reductase N-terminal domain-like"/>
    <property type="match status" value="2"/>
</dbReference>
<dbReference type="InterPro" id="IPR036136">
    <property type="entry name" value="Nit/Sulf_reduc_fer-like_dom_sf"/>
</dbReference>
<evidence type="ECO:0000256" key="5">
    <source>
        <dbReference type="ARBA" id="ARBA00023002"/>
    </source>
</evidence>
<proteinExistence type="inferred from homology"/>
<dbReference type="Pfam" id="PF03460">
    <property type="entry name" value="NIR_SIR_ferr"/>
    <property type="match status" value="2"/>
</dbReference>
<evidence type="ECO:0000313" key="11">
    <source>
        <dbReference type="Proteomes" id="UP001239167"/>
    </source>
</evidence>
<keyword evidence="2" id="KW-0004">4Fe-4S</keyword>
<dbReference type="GO" id="GO:0048307">
    <property type="term" value="F:ferredoxin-nitrite reductase activity"/>
    <property type="evidence" value="ECO:0007669"/>
    <property type="project" value="UniProtKB-EC"/>
</dbReference>
<dbReference type="EC" id="1.7.7.1" evidence="10"/>
<keyword evidence="6" id="KW-0408">Iron</keyword>
<feature type="domain" description="Nitrite/Sulfite reductase ferredoxin-like" evidence="9">
    <location>
        <begin position="58"/>
        <end position="124"/>
    </location>
</feature>
<comment type="caution">
    <text evidence="10">The sequence shown here is derived from an EMBL/GenBank/DDBJ whole genome shotgun (WGS) entry which is preliminary data.</text>
</comment>
<evidence type="ECO:0000256" key="7">
    <source>
        <dbReference type="ARBA" id="ARBA00023014"/>
    </source>
</evidence>
<feature type="domain" description="Nitrite/Sulfite reductase ferredoxin-like" evidence="9">
    <location>
        <begin position="312"/>
        <end position="374"/>
    </location>
</feature>
<evidence type="ECO:0000256" key="3">
    <source>
        <dbReference type="ARBA" id="ARBA00022617"/>
    </source>
</evidence>
<dbReference type="PANTHER" id="PTHR32439:SF0">
    <property type="entry name" value="FERREDOXIN--NITRITE REDUCTASE, CHLOROPLASTIC"/>
    <property type="match status" value="1"/>
</dbReference>
<sequence length="531" mass="59405">MSYSAIWSENKNLNAVEKTKLKKDGLDIINEIIDKYSKTGYESIYPEDIGLFKWAGVYEQKPKNGYFMLRVRMTSGIMNAAQAKTLADIAEKYGRGIANITTRGSVQFHWIKIENIPDIFYKLKSCGMSSFEACGDCTRSIVGNPLTGIDREELIDTSSIVKEVNNFFLLNRDFSNLPRKYKISISGSIYNTAHAQINDISFTPAIKTVDGEDVLGFHVWLGGGLSSTPHLAKKLNIFARQSDVLKITEAVCIIFRDNGYREKRTRARLKFLLDDWGVEKFESKIKELTGPLLKSGIDKTVSWNASYYYGIHPQKQKGKSFVGLNIPFGEITARDLAELASIADACGDQKLRTTLSQNIIISGIDDNAVPQLIKKNIFTRLPIMPKNFLGYTVACTGNEFCNLAIVETKNRARQVTSYLDKKIAMEIPVRIHFTGCPNSCGQKHIADISLQGGRIKTKDGIKDAFTLWAGGTLEGCGHFAEKIKDLTDADEVQFILEKMLLFYKKNSLPGENFTSFVNREGIDRLKNAAIV</sequence>